<dbReference type="GO" id="GO:0031491">
    <property type="term" value="F:nucleosome binding"/>
    <property type="evidence" value="ECO:0007669"/>
    <property type="project" value="TreeGrafter"/>
</dbReference>
<dbReference type="EMBL" id="CAUJNA010003369">
    <property type="protein sequence ID" value="CAJ1400370.1"/>
    <property type="molecule type" value="Genomic_DNA"/>
</dbReference>
<dbReference type="EC" id="2.3.2.27" evidence="3"/>
<evidence type="ECO:0000259" key="12">
    <source>
        <dbReference type="PROSITE" id="PS50089"/>
    </source>
</evidence>
<evidence type="ECO:0000256" key="7">
    <source>
        <dbReference type="ARBA" id="ARBA00022771"/>
    </source>
</evidence>
<name>A0AA36N695_9DINO</name>
<evidence type="ECO:0000313" key="14">
    <source>
        <dbReference type="Proteomes" id="UP001178507"/>
    </source>
</evidence>
<evidence type="ECO:0000256" key="8">
    <source>
        <dbReference type="ARBA" id="ARBA00022786"/>
    </source>
</evidence>
<comment type="catalytic activity">
    <reaction evidence="1">
        <text>S-ubiquitinyl-[E2 ubiquitin-conjugating enzyme]-L-cysteine + [acceptor protein]-L-lysine = [E2 ubiquitin-conjugating enzyme]-L-cysteine + N(6)-ubiquitinyl-[acceptor protein]-L-lysine.</text>
        <dbReference type="EC" id="2.3.2.27"/>
    </reaction>
</comment>
<keyword evidence="9" id="KW-0862">Zinc</keyword>
<dbReference type="AlphaFoldDB" id="A0AA36N695"/>
<evidence type="ECO:0000256" key="11">
    <source>
        <dbReference type="PROSITE-ProRule" id="PRU00175"/>
    </source>
</evidence>
<keyword evidence="10" id="KW-0539">Nucleus</keyword>
<evidence type="ECO:0000256" key="3">
    <source>
        <dbReference type="ARBA" id="ARBA00012483"/>
    </source>
</evidence>
<dbReference type="SMART" id="SM00184">
    <property type="entry name" value="RING"/>
    <property type="match status" value="1"/>
</dbReference>
<dbReference type="SUPFAM" id="SSF57850">
    <property type="entry name" value="RING/U-box"/>
    <property type="match status" value="1"/>
</dbReference>
<evidence type="ECO:0000256" key="9">
    <source>
        <dbReference type="ARBA" id="ARBA00022833"/>
    </source>
</evidence>
<keyword evidence="6" id="KW-0227">DNA damage</keyword>
<dbReference type="GO" id="GO:0035861">
    <property type="term" value="C:site of double-strand break"/>
    <property type="evidence" value="ECO:0007669"/>
    <property type="project" value="TreeGrafter"/>
</dbReference>
<gene>
    <name evidence="13" type="ORF">EVOR1521_LOCUS23714</name>
</gene>
<dbReference type="InterPro" id="IPR001841">
    <property type="entry name" value="Znf_RING"/>
</dbReference>
<comment type="caution">
    <text evidence="13">The sequence shown here is derived from an EMBL/GenBank/DDBJ whole genome shotgun (WGS) entry which is preliminary data.</text>
</comment>
<dbReference type="PANTHER" id="PTHR23328:SF0">
    <property type="entry name" value="RING-TYPE DOMAIN-CONTAINING PROTEIN"/>
    <property type="match status" value="1"/>
</dbReference>
<keyword evidence="14" id="KW-1185">Reference proteome</keyword>
<evidence type="ECO:0000313" key="13">
    <source>
        <dbReference type="EMBL" id="CAJ1400370.1"/>
    </source>
</evidence>
<dbReference type="InterPro" id="IPR017907">
    <property type="entry name" value="Znf_RING_CS"/>
</dbReference>
<keyword evidence="5" id="KW-0479">Metal-binding</keyword>
<dbReference type="GO" id="GO:0061630">
    <property type="term" value="F:ubiquitin protein ligase activity"/>
    <property type="evidence" value="ECO:0007669"/>
    <property type="project" value="UniProtKB-EC"/>
</dbReference>
<keyword evidence="8" id="KW-0833">Ubl conjugation pathway</keyword>
<evidence type="ECO:0000256" key="1">
    <source>
        <dbReference type="ARBA" id="ARBA00000900"/>
    </source>
</evidence>
<dbReference type="GO" id="GO:0008270">
    <property type="term" value="F:zinc ion binding"/>
    <property type="evidence" value="ECO:0007669"/>
    <property type="project" value="UniProtKB-KW"/>
</dbReference>
<reference evidence="13" key="1">
    <citation type="submission" date="2023-08" db="EMBL/GenBank/DDBJ databases">
        <authorList>
            <person name="Chen Y."/>
            <person name="Shah S."/>
            <person name="Dougan E. K."/>
            <person name="Thang M."/>
            <person name="Chan C."/>
        </authorList>
    </citation>
    <scope>NUCLEOTIDE SEQUENCE</scope>
</reference>
<evidence type="ECO:0000256" key="5">
    <source>
        <dbReference type="ARBA" id="ARBA00022723"/>
    </source>
</evidence>
<evidence type="ECO:0000256" key="6">
    <source>
        <dbReference type="ARBA" id="ARBA00022763"/>
    </source>
</evidence>
<evidence type="ECO:0000256" key="4">
    <source>
        <dbReference type="ARBA" id="ARBA00022679"/>
    </source>
</evidence>
<evidence type="ECO:0000256" key="10">
    <source>
        <dbReference type="ARBA" id="ARBA00023242"/>
    </source>
</evidence>
<dbReference type="Gene3D" id="3.30.40.10">
    <property type="entry name" value="Zinc/RING finger domain, C3HC4 (zinc finger)"/>
    <property type="match status" value="1"/>
</dbReference>
<dbReference type="GO" id="GO:0005634">
    <property type="term" value="C:nucleus"/>
    <property type="evidence" value="ECO:0007669"/>
    <property type="project" value="UniProtKB-SubCell"/>
</dbReference>
<keyword evidence="4" id="KW-0808">Transferase</keyword>
<evidence type="ECO:0000256" key="2">
    <source>
        <dbReference type="ARBA" id="ARBA00004123"/>
    </source>
</evidence>
<dbReference type="PROSITE" id="PS00518">
    <property type="entry name" value="ZF_RING_1"/>
    <property type="match status" value="1"/>
</dbReference>
<proteinExistence type="predicted"/>
<keyword evidence="7 11" id="KW-0863">Zinc-finger</keyword>
<dbReference type="PANTHER" id="PTHR23328">
    <property type="entry name" value="RING-TYPE DOMAIN-CONTAINING PROTEIN"/>
    <property type="match status" value="1"/>
</dbReference>
<protein>
    <recommendedName>
        <fullName evidence="3">RING-type E3 ubiquitin transferase</fullName>
        <ecNumber evidence="3">2.3.2.27</ecNumber>
    </recommendedName>
</protein>
<dbReference type="GO" id="GO:0006302">
    <property type="term" value="P:double-strand break repair"/>
    <property type="evidence" value="ECO:0007669"/>
    <property type="project" value="TreeGrafter"/>
</dbReference>
<sequence length="229" mass="26507">MKRIADLEKELKVQRDAEAEARKLRQASRDMLNVSELSGELACCVCKDWLVHAATIQCSHSFCWSCIDRWLQTQQFVCPVCRDEVTREPVRTRAVDTIVQKTVQRLPAAEQAEYEERVRAAEAEDSRSRKNLKELEKHIDDAVKSGKSFFHINQVWAKKDKDTFKKGVNQYTGNARETYCRLTGLTVQWVHSADSRQLNVALHNLGLGKQVDRPEDEIRQRLLMFLRYG</sequence>
<dbReference type="PROSITE" id="PS50089">
    <property type="entry name" value="ZF_RING_2"/>
    <property type="match status" value="1"/>
</dbReference>
<dbReference type="Proteomes" id="UP001178507">
    <property type="component" value="Unassembled WGS sequence"/>
</dbReference>
<comment type="subcellular location">
    <subcellularLocation>
        <location evidence="2">Nucleus</location>
    </subcellularLocation>
</comment>
<accession>A0AA36N695</accession>
<dbReference type="InterPro" id="IPR051657">
    <property type="entry name" value="RNF168/RNF169_E3_ubiq-ligase"/>
</dbReference>
<dbReference type="InterPro" id="IPR013083">
    <property type="entry name" value="Znf_RING/FYVE/PHD"/>
</dbReference>
<feature type="domain" description="RING-type" evidence="12">
    <location>
        <begin position="43"/>
        <end position="82"/>
    </location>
</feature>
<dbReference type="Pfam" id="PF13923">
    <property type="entry name" value="zf-C3HC4_2"/>
    <property type="match status" value="1"/>
</dbReference>
<organism evidence="13 14">
    <name type="scientific">Effrenium voratum</name>
    <dbReference type="NCBI Taxonomy" id="2562239"/>
    <lineage>
        <taxon>Eukaryota</taxon>
        <taxon>Sar</taxon>
        <taxon>Alveolata</taxon>
        <taxon>Dinophyceae</taxon>
        <taxon>Suessiales</taxon>
        <taxon>Symbiodiniaceae</taxon>
        <taxon>Effrenium</taxon>
    </lineage>
</organism>